<dbReference type="RefSeq" id="WP_058890740.1">
    <property type="nucleotide sequence ID" value="NZ_LQBL01000022.1"/>
</dbReference>
<dbReference type="Proteomes" id="UP000054837">
    <property type="component" value="Unassembled WGS sequence"/>
</dbReference>
<dbReference type="AlphaFoldDB" id="A0A0W8I8E2"/>
<protein>
    <submittedName>
        <fullName evidence="1">Uncharacterized protein</fullName>
    </submittedName>
</protein>
<dbReference type="OrthoDB" id="9888298at2"/>
<proteinExistence type="predicted"/>
<evidence type="ECO:0000313" key="1">
    <source>
        <dbReference type="EMBL" id="KUG55632.1"/>
    </source>
</evidence>
<evidence type="ECO:0000313" key="2">
    <source>
        <dbReference type="Proteomes" id="UP000054837"/>
    </source>
</evidence>
<gene>
    <name evidence="1" type="ORF">AVL62_04800</name>
</gene>
<accession>A0A0W8I8E2</accession>
<dbReference type="EMBL" id="LQBL01000022">
    <property type="protein sequence ID" value="KUG55632.1"/>
    <property type="molecule type" value="Genomic_DNA"/>
</dbReference>
<keyword evidence="2" id="KW-1185">Reference proteome</keyword>
<reference evidence="1 2" key="1">
    <citation type="submission" date="2015-12" db="EMBL/GenBank/DDBJ databases">
        <title>Serinicoccus chungangenesis strain CD08_5 genome sequencing and assembly.</title>
        <authorList>
            <person name="Chander A.M."/>
            <person name="Kaur G."/>
            <person name="Nair G.R."/>
            <person name="Dhawan D.K."/>
            <person name="Kochhar R.K."/>
            <person name="Mayilraj S."/>
            <person name="Bhadada S.K."/>
        </authorList>
    </citation>
    <scope>NUCLEOTIDE SEQUENCE [LARGE SCALE GENOMIC DNA]</scope>
    <source>
        <strain evidence="1 2">CD08_5</strain>
    </source>
</reference>
<sequence>MAFAGRGNWHKPVESLPLAVRIALAVARALFDEVDARQFDDSDGSTYRIEAWERLGREVDISERSLRRLEAGERWVSLPELDRLARHHTVGKRLRKTLASMKVNLLHPGPNLASDGGSPARPVTVEDMSNDTRAVLEREVRERIDRLVRAQASEPPGAEEVDWRRVEWAIQVPRSTPEPTPDLALELKIRGLSITQLVRTVLAETAGPTRVSTIWSGVNRIVQTLHEDRGMPLIQAHRRQITEALTYLRARGEVHSDDGLHTLIRKD</sequence>
<organism evidence="1 2">
    <name type="scientific">Serinicoccus chungangensis</name>
    <dbReference type="NCBI Taxonomy" id="767452"/>
    <lineage>
        <taxon>Bacteria</taxon>
        <taxon>Bacillati</taxon>
        <taxon>Actinomycetota</taxon>
        <taxon>Actinomycetes</taxon>
        <taxon>Micrococcales</taxon>
        <taxon>Ornithinimicrobiaceae</taxon>
        <taxon>Serinicoccus</taxon>
    </lineage>
</organism>
<name>A0A0W8I8E2_9MICO</name>
<comment type="caution">
    <text evidence="1">The sequence shown here is derived from an EMBL/GenBank/DDBJ whole genome shotgun (WGS) entry which is preliminary data.</text>
</comment>